<evidence type="ECO:0000313" key="17">
    <source>
        <dbReference type="Ensembl" id="ENSHHUP00000013315.1"/>
    </source>
</evidence>
<feature type="chain" id="PRO_5021252710" description="Thrombomodulin" evidence="15">
    <location>
        <begin position="30"/>
        <end position="389"/>
    </location>
</feature>
<evidence type="ECO:0000256" key="1">
    <source>
        <dbReference type="ARBA" id="ARBA00004479"/>
    </source>
</evidence>
<dbReference type="InterPro" id="IPR016187">
    <property type="entry name" value="CTDL_fold"/>
</dbReference>
<sequence>MCTVAVGEKTDIIVMVFVTLTFLMRVGEAKHNAYCDGNHCFAVFQDPVDFATAQKHCESNNGQLMTVRSSESQYIISILIGITGDYWIGLQLPSGQCPDSASDLRGFRWITGDNSTDFQNWGVIDNVCSSKCVSVSKIELNWTEQPCDREIDGYLCEYNFPSVCKRFDIKRDKSWMQAPWTCDHICENTLGSYNCSCFEGYIATRKDPNKCQLHCPFEECLAECDPNDPHQCNCPEGYLVDVRNEIRFCIDINECDNDYCAHICKNTYGGHMCSCYEGFDLVDGWKCVEREPSEGSGFTTPSDFITPSVKYPTQRPSTVTAGGLIGIIVCIVIVVLVMVFLLQHILKRRSKLEVPSVPKNQGDDGHDLEQVRTEKYPKPSMDRNFKQDT</sequence>
<dbReference type="InterPro" id="IPR001881">
    <property type="entry name" value="EGF-like_Ca-bd_dom"/>
</dbReference>
<reference evidence="18" key="1">
    <citation type="submission" date="2018-06" db="EMBL/GenBank/DDBJ databases">
        <title>Genome assembly of Danube salmon.</title>
        <authorList>
            <person name="Macqueen D.J."/>
            <person name="Gundappa M.K."/>
        </authorList>
    </citation>
    <scope>NUCLEOTIDE SEQUENCE [LARGE SCALE GENOMIC DNA]</scope>
</reference>
<reference evidence="17" key="2">
    <citation type="submission" date="2025-08" db="UniProtKB">
        <authorList>
            <consortium name="Ensembl"/>
        </authorList>
    </citation>
    <scope>IDENTIFICATION</scope>
</reference>
<dbReference type="InterPro" id="IPR051505">
    <property type="entry name" value="C-type_lectin_domain"/>
</dbReference>
<dbReference type="GO" id="GO:0005509">
    <property type="term" value="F:calcium ion binding"/>
    <property type="evidence" value="ECO:0007669"/>
    <property type="project" value="InterPro"/>
</dbReference>
<keyword evidence="10" id="KW-1015">Disulfide bond</keyword>
<dbReference type="InterPro" id="IPR016186">
    <property type="entry name" value="C-type_lectin-like/link_sf"/>
</dbReference>
<dbReference type="InterPro" id="IPR015149">
    <property type="entry name" value="Tme5_EGF-like"/>
</dbReference>
<dbReference type="AlphaFoldDB" id="A0A4W5KSH1"/>
<organism evidence="17 18">
    <name type="scientific">Hucho hucho</name>
    <name type="common">huchen</name>
    <dbReference type="NCBI Taxonomy" id="62062"/>
    <lineage>
        <taxon>Eukaryota</taxon>
        <taxon>Metazoa</taxon>
        <taxon>Chordata</taxon>
        <taxon>Craniata</taxon>
        <taxon>Vertebrata</taxon>
        <taxon>Euteleostomi</taxon>
        <taxon>Actinopterygii</taxon>
        <taxon>Neopterygii</taxon>
        <taxon>Teleostei</taxon>
        <taxon>Protacanthopterygii</taxon>
        <taxon>Salmoniformes</taxon>
        <taxon>Salmonidae</taxon>
        <taxon>Salmoninae</taxon>
        <taxon>Hucho</taxon>
    </lineage>
</organism>
<evidence type="ECO:0000256" key="11">
    <source>
        <dbReference type="ARBA" id="ARBA00045242"/>
    </source>
</evidence>
<keyword evidence="4" id="KW-0597">Phosphoprotein</keyword>
<dbReference type="Ensembl" id="ENSHHUT00000013751.1">
    <property type="protein sequence ID" value="ENSHHUP00000013315.1"/>
    <property type="gene ID" value="ENSHHUG00000008194.1"/>
</dbReference>
<evidence type="ECO:0000256" key="4">
    <source>
        <dbReference type="ARBA" id="ARBA00022553"/>
    </source>
</evidence>
<keyword evidence="18" id="KW-1185">Reference proteome</keyword>
<evidence type="ECO:0000256" key="3">
    <source>
        <dbReference type="ARBA" id="ARBA00022536"/>
    </source>
</evidence>
<evidence type="ECO:0000313" key="18">
    <source>
        <dbReference type="Proteomes" id="UP000314982"/>
    </source>
</evidence>
<dbReference type="SUPFAM" id="SSF57196">
    <property type="entry name" value="EGF/Laminin"/>
    <property type="match status" value="3"/>
</dbReference>
<dbReference type="PROSITE" id="PS50041">
    <property type="entry name" value="C_TYPE_LECTIN_2"/>
    <property type="match status" value="1"/>
</dbReference>
<feature type="transmembrane region" description="Helical" evidence="14">
    <location>
        <begin position="321"/>
        <end position="342"/>
    </location>
</feature>
<name>A0A4W5KSH1_9TELE</name>
<feature type="signal peptide" evidence="15">
    <location>
        <begin position="1"/>
        <end position="29"/>
    </location>
</feature>
<keyword evidence="6 15" id="KW-0732">Signal</keyword>
<dbReference type="Pfam" id="PF07645">
    <property type="entry name" value="EGF_CA"/>
    <property type="match status" value="2"/>
</dbReference>
<dbReference type="Gene3D" id="2.10.25.10">
    <property type="entry name" value="Laminin"/>
    <property type="match status" value="3"/>
</dbReference>
<feature type="domain" description="C-type lectin" evidence="16">
    <location>
        <begin position="36"/>
        <end position="150"/>
    </location>
</feature>
<evidence type="ECO:0000256" key="12">
    <source>
        <dbReference type="ARBA" id="ARBA00046453"/>
    </source>
</evidence>
<accession>A0A4W5KSH1</accession>
<dbReference type="SMART" id="SM00034">
    <property type="entry name" value="CLECT"/>
    <property type="match status" value="1"/>
</dbReference>
<evidence type="ECO:0000256" key="5">
    <source>
        <dbReference type="ARBA" id="ARBA00022692"/>
    </source>
</evidence>
<feature type="region of interest" description="Disordered" evidence="13">
    <location>
        <begin position="354"/>
        <end position="389"/>
    </location>
</feature>
<keyword evidence="5 14" id="KW-0812">Transmembrane</keyword>
<proteinExistence type="predicted"/>
<dbReference type="Proteomes" id="UP000314982">
    <property type="component" value="Unassembled WGS sequence"/>
</dbReference>
<evidence type="ECO:0000256" key="13">
    <source>
        <dbReference type="SAM" id="MobiDB-lite"/>
    </source>
</evidence>
<dbReference type="GO" id="GO:0030246">
    <property type="term" value="F:carbohydrate binding"/>
    <property type="evidence" value="ECO:0007669"/>
    <property type="project" value="UniProtKB-KW"/>
</dbReference>
<dbReference type="GeneTree" id="ENSGT00830000128368"/>
<comment type="subunit">
    <text evidence="12">Interacts with ITGAL, ITGAM and ITGB2. Interacts with thrombin/F2; this interaction switches the specificity of thrombin from a procoagulant to an anticoagulant and antifibrinolytic protease. Interacts with ANGP1 and ANGP2; these interactions significantly inhibit the generation of activated PC and TAFIa/CPB2 by the thrombin/thrombomodulin complex. Interacts with PF4; this interaction enhances generation of activated protein C. Interacts with HMGB1; this interaction inhibits HMGB1 inflammatory activity.</text>
</comment>
<evidence type="ECO:0000256" key="7">
    <source>
        <dbReference type="ARBA" id="ARBA00022734"/>
    </source>
</evidence>
<evidence type="ECO:0000256" key="8">
    <source>
        <dbReference type="ARBA" id="ARBA00022989"/>
    </source>
</evidence>
<dbReference type="GO" id="GO:0004888">
    <property type="term" value="F:transmembrane signaling receptor activity"/>
    <property type="evidence" value="ECO:0007669"/>
    <property type="project" value="InterPro"/>
</dbReference>
<dbReference type="PANTHER" id="PTHR14789">
    <property type="entry name" value="CHONDROLECTIN VARIANT CHODLFDELTAE"/>
    <property type="match status" value="1"/>
</dbReference>
<dbReference type="PROSITE" id="PS01186">
    <property type="entry name" value="EGF_2"/>
    <property type="match status" value="1"/>
</dbReference>
<keyword evidence="9 14" id="KW-0472">Membrane</keyword>
<evidence type="ECO:0000256" key="6">
    <source>
        <dbReference type="ARBA" id="ARBA00022729"/>
    </source>
</evidence>
<dbReference type="InterPro" id="IPR001304">
    <property type="entry name" value="C-type_lectin-like"/>
</dbReference>
<dbReference type="SMART" id="SM00179">
    <property type="entry name" value="EGF_CA"/>
    <property type="match status" value="2"/>
</dbReference>
<dbReference type="InterPro" id="IPR049883">
    <property type="entry name" value="NOTCH1_EGF-like"/>
</dbReference>
<keyword evidence="8 14" id="KW-1133">Transmembrane helix</keyword>
<evidence type="ECO:0000256" key="14">
    <source>
        <dbReference type="SAM" id="Phobius"/>
    </source>
</evidence>
<evidence type="ECO:0000256" key="2">
    <source>
        <dbReference type="ARBA" id="ARBA00019822"/>
    </source>
</evidence>
<dbReference type="PANTHER" id="PTHR14789:SF9">
    <property type="entry name" value="THROMBOMODULIN"/>
    <property type="match status" value="1"/>
</dbReference>
<dbReference type="GO" id="GO:0016020">
    <property type="term" value="C:membrane"/>
    <property type="evidence" value="ECO:0007669"/>
    <property type="project" value="UniProtKB-SubCell"/>
</dbReference>
<comment type="subcellular location">
    <subcellularLocation>
        <location evidence="1">Membrane</location>
        <topology evidence="1">Single-pass type I membrane protein</topology>
    </subcellularLocation>
</comment>
<keyword evidence="7" id="KW-0430">Lectin</keyword>
<dbReference type="InterPro" id="IPR000742">
    <property type="entry name" value="EGF"/>
</dbReference>
<dbReference type="Pfam" id="PF00059">
    <property type="entry name" value="Lectin_C"/>
    <property type="match status" value="1"/>
</dbReference>
<keyword evidence="3" id="KW-0245">EGF-like domain</keyword>
<dbReference type="SUPFAM" id="SSF56436">
    <property type="entry name" value="C-type lectin-like"/>
    <property type="match status" value="1"/>
</dbReference>
<dbReference type="STRING" id="62062.ENSHHUP00000013315"/>
<dbReference type="Pfam" id="PF09064">
    <property type="entry name" value="EGF_Tme5"/>
    <property type="match status" value="1"/>
</dbReference>
<evidence type="ECO:0000256" key="10">
    <source>
        <dbReference type="ARBA" id="ARBA00023157"/>
    </source>
</evidence>
<protein>
    <recommendedName>
        <fullName evidence="2">Thrombomodulin</fullName>
    </recommendedName>
</protein>
<evidence type="ECO:0000256" key="9">
    <source>
        <dbReference type="ARBA" id="ARBA00023136"/>
    </source>
</evidence>
<evidence type="ECO:0000259" key="16">
    <source>
        <dbReference type="PROSITE" id="PS50041"/>
    </source>
</evidence>
<evidence type="ECO:0000256" key="15">
    <source>
        <dbReference type="SAM" id="SignalP"/>
    </source>
</evidence>
<reference evidence="17" key="3">
    <citation type="submission" date="2025-09" db="UniProtKB">
        <authorList>
            <consortium name="Ensembl"/>
        </authorList>
    </citation>
    <scope>IDENTIFICATION</scope>
</reference>
<dbReference type="SMART" id="SM00181">
    <property type="entry name" value="EGF"/>
    <property type="match status" value="3"/>
</dbReference>
<dbReference type="Gene3D" id="3.10.100.10">
    <property type="entry name" value="Mannose-Binding Protein A, subunit A"/>
    <property type="match status" value="1"/>
</dbReference>
<comment type="function">
    <text evidence="11">Endothelial cell receptor that plays a critical role in regulating several physiological processes including hemostasis, coagulation, fibrinolysis, inflammation, and angiogenesis. Acts as a cofactor for thrombin activation of protein C/PROC on the surface of vascular endothelial cells leading to initiation of the activated protein C anticoagulant pathway. Also accelerates the activation of the plasma carboxypeptidase B2/CPB2, which catalyzes removal of C-terminal basic amino acids from its substrates including kinins or anaphylatoxins leading to fibrinolysis inhibition. Plays critical protective roles in changing the cleavage specificity of protease-activated receptor 1/PAR1, inhibiting endothelial cell permeability and inflammation. Suppresses inflammation distinctly from its anticoagulant cofactor activity by sequestering HMGB1 thereby preventing it from engaging cellular receptors such as RAGE and contributing to the inflammatory response.</text>
</comment>
<feature type="compositionally biased region" description="Basic and acidic residues" evidence="13">
    <location>
        <begin position="361"/>
        <end position="389"/>
    </location>
</feature>